<dbReference type="GO" id="GO:1901678">
    <property type="term" value="P:iron coordination entity transport"/>
    <property type="evidence" value="ECO:0007669"/>
    <property type="project" value="UniProtKB-ARBA"/>
</dbReference>
<organism evidence="7">
    <name type="scientific">Kitasatospora sp. CMC57</name>
    <dbReference type="NCBI Taxonomy" id="3231513"/>
    <lineage>
        <taxon>Bacteria</taxon>
        <taxon>Bacillati</taxon>
        <taxon>Actinomycetota</taxon>
        <taxon>Actinomycetes</taxon>
        <taxon>Kitasatosporales</taxon>
        <taxon>Streptomycetaceae</taxon>
        <taxon>Kitasatospora</taxon>
    </lineage>
</organism>
<dbReference type="CDD" id="cd01146">
    <property type="entry name" value="FhuD"/>
    <property type="match status" value="1"/>
</dbReference>
<dbReference type="PANTHER" id="PTHR30532">
    <property type="entry name" value="IRON III DICITRATE-BINDING PERIPLASMIC PROTEIN"/>
    <property type="match status" value="1"/>
</dbReference>
<dbReference type="PANTHER" id="PTHR30532:SF25">
    <property type="entry name" value="IRON(III) DICITRATE-BINDING PERIPLASMIC PROTEIN"/>
    <property type="match status" value="1"/>
</dbReference>
<keyword evidence="3" id="KW-0813">Transport</keyword>
<dbReference type="Gene3D" id="3.40.50.1980">
    <property type="entry name" value="Nitrogenase molybdenum iron protein domain"/>
    <property type="match status" value="2"/>
</dbReference>
<feature type="domain" description="Fe/B12 periplasmic-binding" evidence="6">
    <location>
        <begin position="66"/>
        <end position="327"/>
    </location>
</feature>
<evidence type="ECO:0000256" key="1">
    <source>
        <dbReference type="ARBA" id="ARBA00004196"/>
    </source>
</evidence>
<dbReference type="Pfam" id="PF01497">
    <property type="entry name" value="Peripla_BP_2"/>
    <property type="match status" value="1"/>
</dbReference>
<gene>
    <name evidence="7" type="ORF">KCMC57_28840</name>
</gene>
<reference evidence="7" key="1">
    <citation type="submission" date="2024-07" db="EMBL/GenBank/DDBJ databases">
        <title>Complete genome sequences of cellulolytic bacteria, Kitasatospora sp. CMC57 and Streptomyces sp. CMC78, isolated from Japanese agricultural soil.</title>
        <authorList>
            <person name="Hashimoto T."/>
            <person name="Ito M."/>
            <person name="Iwamoto M."/>
            <person name="Fukahori D."/>
            <person name="Shoda T."/>
            <person name="Sakoda M."/>
            <person name="Morohoshi T."/>
            <person name="Mitsuboshi M."/>
            <person name="Nishizawa T."/>
        </authorList>
    </citation>
    <scope>NUCLEOTIDE SEQUENCE</scope>
    <source>
        <strain evidence="7">CMC57</strain>
    </source>
</reference>
<keyword evidence="4 5" id="KW-0732">Signal</keyword>
<evidence type="ECO:0000256" key="5">
    <source>
        <dbReference type="SAM" id="SignalP"/>
    </source>
</evidence>
<name>A0AB33JUZ7_9ACTN</name>
<evidence type="ECO:0000259" key="6">
    <source>
        <dbReference type="PROSITE" id="PS50983"/>
    </source>
</evidence>
<accession>A0AB33JUZ7</accession>
<dbReference type="InterPro" id="IPR002491">
    <property type="entry name" value="ABC_transptr_periplasmic_BD"/>
</dbReference>
<dbReference type="PROSITE" id="PS50983">
    <property type="entry name" value="FE_B12_PBP"/>
    <property type="match status" value="1"/>
</dbReference>
<dbReference type="PROSITE" id="PS51257">
    <property type="entry name" value="PROKAR_LIPOPROTEIN"/>
    <property type="match status" value="1"/>
</dbReference>
<dbReference type="EMBL" id="AP035881">
    <property type="protein sequence ID" value="BFP46516.1"/>
    <property type="molecule type" value="Genomic_DNA"/>
</dbReference>
<evidence type="ECO:0000256" key="4">
    <source>
        <dbReference type="ARBA" id="ARBA00022729"/>
    </source>
</evidence>
<evidence type="ECO:0000256" key="2">
    <source>
        <dbReference type="ARBA" id="ARBA00008814"/>
    </source>
</evidence>
<proteinExistence type="inferred from homology"/>
<feature type="chain" id="PRO_5044217379" evidence="5">
    <location>
        <begin position="25"/>
        <end position="327"/>
    </location>
</feature>
<sequence length="327" mass="34157">MPRQLSRRTALAGLGAALVTGCTASPAPPAFPDLPSGTETPSPAPVPNVTVTAATGEVVVPGAPRRVVVLDTAELDSAFTLGIPPVGAARAAADRELPDYWPAAWLDRIGIVGDIGSPDSARISALAPELLLGNQTRDGARYDALRAVAPTVLSRTTGFPWKENFQLHAQALGRQAQGAVVSAEYGRHVGRVVQAIGNAGSGGRRISVVRFVEGSPTVRLYGKQSFVGTLLTDLQLGRPDPQNVDRFAVEVPPDRIGQADGDVLFYSTYGDPAKAGTDAVLAGAGWQALGAVRAHRAFAVEDQLWFEGIGYTGANLILAELQHFLGA</sequence>
<dbReference type="GO" id="GO:0030288">
    <property type="term" value="C:outer membrane-bounded periplasmic space"/>
    <property type="evidence" value="ECO:0007669"/>
    <property type="project" value="TreeGrafter"/>
</dbReference>
<comment type="similarity">
    <text evidence="2">Belongs to the bacterial solute-binding protein 8 family.</text>
</comment>
<dbReference type="RefSeq" id="WP_407988921.1">
    <property type="nucleotide sequence ID" value="NZ_AP035881.2"/>
</dbReference>
<protein>
    <submittedName>
        <fullName evidence="7">Iron-siderophore ABC transporter substrate-binding protein</fullName>
    </submittedName>
</protein>
<dbReference type="AlphaFoldDB" id="A0AB33JUZ7"/>
<dbReference type="PROSITE" id="PS51318">
    <property type="entry name" value="TAT"/>
    <property type="match status" value="1"/>
</dbReference>
<comment type="subcellular location">
    <subcellularLocation>
        <location evidence="1">Cell envelope</location>
    </subcellularLocation>
</comment>
<dbReference type="SUPFAM" id="SSF53807">
    <property type="entry name" value="Helical backbone' metal receptor"/>
    <property type="match status" value="1"/>
</dbReference>
<evidence type="ECO:0000256" key="3">
    <source>
        <dbReference type="ARBA" id="ARBA00022448"/>
    </source>
</evidence>
<evidence type="ECO:0000313" key="7">
    <source>
        <dbReference type="EMBL" id="BFP46516.1"/>
    </source>
</evidence>
<feature type="signal peptide" evidence="5">
    <location>
        <begin position="1"/>
        <end position="24"/>
    </location>
</feature>
<dbReference type="InterPro" id="IPR006311">
    <property type="entry name" value="TAT_signal"/>
</dbReference>
<dbReference type="InterPro" id="IPR051313">
    <property type="entry name" value="Bact_iron-sidero_bind"/>
</dbReference>